<feature type="transmembrane region" description="Helical" evidence="1">
    <location>
        <begin position="12"/>
        <end position="29"/>
    </location>
</feature>
<dbReference type="InterPro" id="IPR026841">
    <property type="entry name" value="Aur1/Ipt1"/>
</dbReference>
<reference evidence="4" key="1">
    <citation type="submission" date="2016-04" db="EMBL/GenBank/DDBJ databases">
        <authorList>
            <person name="Osei Sekyere J."/>
            <person name="Sivertsen A."/>
            <person name="Pedersen A.T."/>
            <person name="Sundsfjord A."/>
        </authorList>
    </citation>
    <scope>NUCLEOTIDE SEQUENCE [LARGE SCALE GENOMIC DNA]</scope>
    <source>
        <strain evidence="4">945174350</strain>
    </source>
</reference>
<keyword evidence="1" id="KW-0812">Transmembrane</keyword>
<name>A0A0J5FTX2_SERMA</name>
<accession>A0A0J5FTX2</accession>
<dbReference type="Pfam" id="PF14378">
    <property type="entry name" value="PAP2_3"/>
    <property type="match status" value="1"/>
</dbReference>
<evidence type="ECO:0000256" key="1">
    <source>
        <dbReference type="SAM" id="Phobius"/>
    </source>
</evidence>
<keyword evidence="1" id="KW-0472">Membrane</keyword>
<sequence>MKNTLFRLGHMLLGWGTVGVVYSLTDRLQGAGTLLPLSALDRAIPFNPAAIWLYLSFFLIVPAGYLLAPLQRIKWLTLAMQLTALGAGAVYLLWPTTMAYPQNEGVGISAQLLAALTQVDSPQNCLPSLHMALTVLAVWALSDGERKVRTALWMLWGVAIAFSILQLRRHLFVDLAGGALLALFAGWLALRIKALRRRVVKGEVG</sequence>
<gene>
    <name evidence="3" type="ORF">AN695_0214935</name>
</gene>
<evidence type="ECO:0000313" key="3">
    <source>
        <dbReference type="EMBL" id="OCO84858.1"/>
    </source>
</evidence>
<dbReference type="InterPro" id="IPR036938">
    <property type="entry name" value="PAP2/HPO_sf"/>
</dbReference>
<proteinExistence type="predicted"/>
<comment type="caution">
    <text evidence="3">The sequence shown here is derived from an EMBL/GenBank/DDBJ whole genome shotgun (WGS) entry which is preliminary data.</text>
</comment>
<feature type="domain" description="Inositolphosphotransferase Aur1/Ipt1" evidence="2">
    <location>
        <begin position="51"/>
        <end position="187"/>
    </location>
</feature>
<keyword evidence="1" id="KW-1133">Transmembrane helix</keyword>
<organism evidence="3 4">
    <name type="scientific">Serratia marcescens</name>
    <dbReference type="NCBI Taxonomy" id="615"/>
    <lineage>
        <taxon>Bacteria</taxon>
        <taxon>Pseudomonadati</taxon>
        <taxon>Pseudomonadota</taxon>
        <taxon>Gammaproteobacteria</taxon>
        <taxon>Enterobacterales</taxon>
        <taxon>Yersiniaceae</taxon>
        <taxon>Serratia</taxon>
    </lineage>
</organism>
<feature type="transmembrane region" description="Helical" evidence="1">
    <location>
        <begin position="171"/>
        <end position="190"/>
    </location>
</feature>
<dbReference type="Proteomes" id="UP000050489">
    <property type="component" value="Unassembled WGS sequence"/>
</dbReference>
<feature type="transmembrane region" description="Helical" evidence="1">
    <location>
        <begin position="75"/>
        <end position="94"/>
    </location>
</feature>
<dbReference type="GO" id="GO:0016020">
    <property type="term" value="C:membrane"/>
    <property type="evidence" value="ECO:0007669"/>
    <property type="project" value="UniProtKB-SubCell"/>
</dbReference>
<dbReference type="Gene3D" id="1.20.144.10">
    <property type="entry name" value="Phosphatidic acid phosphatase type 2/haloperoxidase"/>
    <property type="match status" value="1"/>
</dbReference>
<dbReference type="CDD" id="cd03386">
    <property type="entry name" value="PAP2_Aur1_like"/>
    <property type="match status" value="1"/>
</dbReference>
<dbReference type="AlphaFoldDB" id="A0A0J5FTX2"/>
<evidence type="ECO:0000259" key="2">
    <source>
        <dbReference type="Pfam" id="PF14378"/>
    </source>
</evidence>
<evidence type="ECO:0000313" key="4">
    <source>
        <dbReference type="Proteomes" id="UP000050489"/>
    </source>
</evidence>
<dbReference type="EMBL" id="LJEX02000093">
    <property type="protein sequence ID" value="OCO84858.1"/>
    <property type="molecule type" value="Genomic_DNA"/>
</dbReference>
<dbReference type="RefSeq" id="WP_038877000.1">
    <property type="nucleotide sequence ID" value="NZ_CABMHU010000130.1"/>
</dbReference>
<dbReference type="SUPFAM" id="SSF48317">
    <property type="entry name" value="Acid phosphatase/Vanadium-dependent haloperoxidase"/>
    <property type="match status" value="1"/>
</dbReference>
<protein>
    <submittedName>
        <fullName evidence="3">Acid phosphatase</fullName>
    </submittedName>
</protein>
<feature type="transmembrane region" description="Helical" evidence="1">
    <location>
        <begin position="49"/>
        <end position="68"/>
    </location>
</feature>